<feature type="transmembrane region" description="Helical" evidence="1">
    <location>
        <begin position="86"/>
        <end position="103"/>
    </location>
</feature>
<feature type="transmembrane region" description="Helical" evidence="1">
    <location>
        <begin position="124"/>
        <end position="150"/>
    </location>
</feature>
<accession>A0A941F0H8</accession>
<comment type="caution">
    <text evidence="3">The sequence shown here is derived from an EMBL/GenBank/DDBJ whole genome shotgun (WGS) entry which is preliminary data.</text>
</comment>
<gene>
    <name evidence="3" type="ORF">KDU71_01735</name>
</gene>
<evidence type="ECO:0000256" key="1">
    <source>
        <dbReference type="SAM" id="Phobius"/>
    </source>
</evidence>
<sequence>MSQELQVLLISAASIGFFHTLLGPDHYLPFIMIGKAREWKLRKVIALTILCGIGHILSSVVVGLIGIALEMQVEKLNWFESFRGNLAAWALIAFGLLYALWGIRRMYKKHHHGHMDKLQDSRNITPWILFIIFALGPCEPLIPILMYPAAIESVGALVLVTSVFGLTTLLTMTGAVLAVTYGLSFVNIRRYEHLGHPIAGFVIFLSGLAIQVLGL</sequence>
<dbReference type="Proteomes" id="UP000679220">
    <property type="component" value="Unassembled WGS sequence"/>
</dbReference>
<keyword evidence="1" id="KW-0812">Transmembrane</keyword>
<keyword evidence="1" id="KW-1133">Transmembrane helix</keyword>
<evidence type="ECO:0000313" key="3">
    <source>
        <dbReference type="EMBL" id="MBR8534262.1"/>
    </source>
</evidence>
<organism evidence="3 4">
    <name type="scientific">Carboxylicivirga sediminis</name>
    <dbReference type="NCBI Taxonomy" id="2006564"/>
    <lineage>
        <taxon>Bacteria</taxon>
        <taxon>Pseudomonadati</taxon>
        <taxon>Bacteroidota</taxon>
        <taxon>Bacteroidia</taxon>
        <taxon>Marinilabiliales</taxon>
        <taxon>Marinilabiliaceae</taxon>
        <taxon>Carboxylicivirga</taxon>
    </lineage>
</organism>
<feature type="transmembrane region" description="Helical" evidence="1">
    <location>
        <begin position="194"/>
        <end position="214"/>
    </location>
</feature>
<dbReference type="RefSeq" id="WP_212188163.1">
    <property type="nucleotide sequence ID" value="NZ_JAGTAR010000001.1"/>
</dbReference>
<evidence type="ECO:0000259" key="2">
    <source>
        <dbReference type="Pfam" id="PF13386"/>
    </source>
</evidence>
<feature type="domain" description="Urease accessory protein UreH-like transmembrane" evidence="2">
    <location>
        <begin position="52"/>
        <end position="207"/>
    </location>
</feature>
<dbReference type="PANTHER" id="PTHR36394">
    <property type="entry name" value="OS01G0277700 PROTEIN"/>
    <property type="match status" value="1"/>
</dbReference>
<protein>
    <submittedName>
        <fullName evidence="3">Sulfite exporter TauE/SafE family protein</fullName>
    </submittedName>
</protein>
<feature type="transmembrane region" description="Helical" evidence="1">
    <location>
        <begin position="44"/>
        <end position="66"/>
    </location>
</feature>
<reference evidence="3" key="2">
    <citation type="submission" date="2021-04" db="EMBL/GenBank/DDBJ databases">
        <authorList>
            <person name="Zhang T."/>
            <person name="Zhang Y."/>
            <person name="Lu D."/>
            <person name="Zuo D."/>
            <person name="Du Z."/>
        </authorList>
    </citation>
    <scope>NUCLEOTIDE SEQUENCE</scope>
    <source>
        <strain evidence="3">JR1</strain>
    </source>
</reference>
<evidence type="ECO:0000313" key="4">
    <source>
        <dbReference type="Proteomes" id="UP000679220"/>
    </source>
</evidence>
<proteinExistence type="predicted"/>
<keyword evidence="1" id="KW-0472">Membrane</keyword>
<keyword evidence="4" id="KW-1185">Reference proteome</keyword>
<dbReference type="EMBL" id="JAGTAR010000001">
    <property type="protein sequence ID" value="MBR8534262.1"/>
    <property type="molecule type" value="Genomic_DNA"/>
</dbReference>
<feature type="transmembrane region" description="Helical" evidence="1">
    <location>
        <begin position="6"/>
        <end position="23"/>
    </location>
</feature>
<dbReference type="PANTHER" id="PTHR36394:SF1">
    <property type="entry name" value="OS01G0277700 PROTEIN"/>
    <property type="match status" value="1"/>
</dbReference>
<dbReference type="InterPro" id="IPR039447">
    <property type="entry name" value="UreH-like_TM_dom"/>
</dbReference>
<name>A0A941F0H8_9BACT</name>
<dbReference type="AlphaFoldDB" id="A0A941F0H8"/>
<feature type="transmembrane region" description="Helical" evidence="1">
    <location>
        <begin position="156"/>
        <end position="182"/>
    </location>
</feature>
<dbReference type="Pfam" id="PF13386">
    <property type="entry name" value="DsbD_2"/>
    <property type="match status" value="1"/>
</dbReference>
<reference evidence="3" key="1">
    <citation type="journal article" date="2018" name="Int. J. Syst. Evol. Microbiol.">
        <title>Carboxylicivirga sediminis sp. nov., isolated from coastal sediment.</title>
        <authorList>
            <person name="Wang F.Q."/>
            <person name="Ren L.H."/>
            <person name="Zou R.J."/>
            <person name="Sun Y.Z."/>
            <person name="Liu X.J."/>
            <person name="Jiang F."/>
            <person name="Liu L.J."/>
        </authorList>
    </citation>
    <scope>NUCLEOTIDE SEQUENCE</scope>
    <source>
        <strain evidence="3">JR1</strain>
    </source>
</reference>